<dbReference type="InterPro" id="IPR010982">
    <property type="entry name" value="Lambda_DNA-bd_dom_sf"/>
</dbReference>
<accession>A0ABW3VLC3</accession>
<protein>
    <submittedName>
        <fullName evidence="2">Helix-turn-helix domain-containing protein</fullName>
    </submittedName>
</protein>
<dbReference type="EMBL" id="JBHTMB010000192">
    <property type="protein sequence ID" value="MFD1235959.1"/>
    <property type="molecule type" value="Genomic_DNA"/>
</dbReference>
<keyword evidence="3" id="KW-1185">Reference proteome</keyword>
<evidence type="ECO:0000313" key="3">
    <source>
        <dbReference type="Proteomes" id="UP001597182"/>
    </source>
</evidence>
<dbReference type="SUPFAM" id="SSF47413">
    <property type="entry name" value="lambda repressor-like DNA-binding domains"/>
    <property type="match status" value="1"/>
</dbReference>
<comment type="caution">
    <text evidence="2">The sequence shown here is derived from an EMBL/GenBank/DDBJ whole genome shotgun (WGS) entry which is preliminary data.</text>
</comment>
<dbReference type="Proteomes" id="UP001597182">
    <property type="component" value="Unassembled WGS sequence"/>
</dbReference>
<dbReference type="Gene3D" id="1.10.260.40">
    <property type="entry name" value="lambda repressor-like DNA-binding domains"/>
    <property type="match status" value="1"/>
</dbReference>
<name>A0ABW3VLC3_9PSEU</name>
<organism evidence="2 3">
    <name type="scientific">Pseudonocardia benzenivorans</name>
    <dbReference type="NCBI Taxonomy" id="228005"/>
    <lineage>
        <taxon>Bacteria</taxon>
        <taxon>Bacillati</taxon>
        <taxon>Actinomycetota</taxon>
        <taxon>Actinomycetes</taxon>
        <taxon>Pseudonocardiales</taxon>
        <taxon>Pseudonocardiaceae</taxon>
        <taxon>Pseudonocardia</taxon>
    </lineage>
</organism>
<feature type="domain" description="HTH cro/C1-type" evidence="1">
    <location>
        <begin position="29"/>
        <end position="82"/>
    </location>
</feature>
<dbReference type="InterPro" id="IPR043917">
    <property type="entry name" value="DUF5753"/>
</dbReference>
<dbReference type="SMART" id="SM00530">
    <property type="entry name" value="HTH_XRE"/>
    <property type="match status" value="1"/>
</dbReference>
<gene>
    <name evidence="2" type="ORF">ACFQ34_21915</name>
</gene>
<dbReference type="CDD" id="cd00093">
    <property type="entry name" value="HTH_XRE"/>
    <property type="match status" value="1"/>
</dbReference>
<sequence>MTAPGKPQGLPDPEHSGPTVLRIVLGTQLRRMREAQGITREQAGDHIRASHAKISRLELGRVGFKERDIADLLTLYGVTDERERGEFMDLVAQANVPGWWHQYGDLLPSWFEMYLRLEQAASVIRTFQVQFVPGLLQSEDYARSVIVVGHQGESVEEIDRRVHLRMTRQKLLGEPGAPAFWAVIDEGALRRPFGPPRVMRGQIDHLLEMTELPNVTVQVLPFTFGGHAAAGGPFTILRFAEPDLPDIVYLEQLTSAVYLEKRPEVEAYLAVMERVSVQAETPARSAEMLHRLRRGL</sequence>
<evidence type="ECO:0000259" key="1">
    <source>
        <dbReference type="PROSITE" id="PS50943"/>
    </source>
</evidence>
<dbReference type="Pfam" id="PF13560">
    <property type="entry name" value="HTH_31"/>
    <property type="match status" value="1"/>
</dbReference>
<evidence type="ECO:0000313" key="2">
    <source>
        <dbReference type="EMBL" id="MFD1235959.1"/>
    </source>
</evidence>
<proteinExistence type="predicted"/>
<dbReference type="PROSITE" id="PS50943">
    <property type="entry name" value="HTH_CROC1"/>
    <property type="match status" value="1"/>
</dbReference>
<reference evidence="3" key="1">
    <citation type="journal article" date="2019" name="Int. J. Syst. Evol. Microbiol.">
        <title>The Global Catalogue of Microorganisms (GCM) 10K type strain sequencing project: providing services to taxonomists for standard genome sequencing and annotation.</title>
        <authorList>
            <consortium name="The Broad Institute Genomics Platform"/>
            <consortium name="The Broad Institute Genome Sequencing Center for Infectious Disease"/>
            <person name="Wu L."/>
            <person name="Ma J."/>
        </authorList>
    </citation>
    <scope>NUCLEOTIDE SEQUENCE [LARGE SCALE GENOMIC DNA]</scope>
    <source>
        <strain evidence="3">CCUG 49018</strain>
    </source>
</reference>
<dbReference type="Pfam" id="PF19054">
    <property type="entry name" value="DUF5753"/>
    <property type="match status" value="1"/>
</dbReference>
<dbReference type="InterPro" id="IPR001387">
    <property type="entry name" value="Cro/C1-type_HTH"/>
</dbReference>
<dbReference type="RefSeq" id="WP_013675749.1">
    <property type="nucleotide sequence ID" value="NZ_BAABKS010000050.1"/>
</dbReference>